<dbReference type="InterPro" id="IPR014729">
    <property type="entry name" value="Rossmann-like_a/b/a_fold"/>
</dbReference>
<keyword evidence="11" id="KW-1185">Reference proteome</keyword>
<keyword evidence="6" id="KW-0028">Amino-acid biosynthesis</keyword>
<dbReference type="InterPro" id="IPR001962">
    <property type="entry name" value="Asn_synthase"/>
</dbReference>
<evidence type="ECO:0000256" key="1">
    <source>
        <dbReference type="ARBA" id="ARBA00005187"/>
    </source>
</evidence>
<sequence>MSAIAAIFDCYQDPISDEEQRELLHKIPYHADTVHVWSKQGVFFSCHNQWITPESMDSVIPYFDTVRQLAITADVIVDNRDELCDKLAIAIKDRDRLSDPILILLAYEKWQEKVVSQVVGDFAFLIWDGRKNELFGARDFSGARTLYYYREGSKITFCSALKPLVTQRSTKKSLNDKWLAEFLALSTTLDSTDLHETVYNGIMQVPPSHTITVNEAGVSFTRFSVLPNEGKLKLRSNEEYIEAFQDVFSQAVKSRIRTTKQVGAHLSGGLDSSAVASFAARNLKNRNQLLHTYSYAPAPNYQSDLPESLIADETQMVHDIIRFSGNMKPNFLRDEWTNSYTELDDCLKTLEMPYKYHLNAHWLHGIYKMASSQNVNVMLNGLRGNWTISFGDALEYQMALFKSLKWLLLMKEIHQYSRMIGIRRLATLGELKHKWQFRGRATSLIDENLVHPQLARETNVIEKLTHFQKQFNRNHTAEQLRQFHFDQLSFWNRTNTFSAKVSLRYQLADRDPTNDLRVVRFCLSLPYDQFVQKGLDRALVRRATKGYLPESIRLNQTVRGVQGNDSVFRLRRHWQAFIAELKAMVADSISQSIFHIPALKIAIQKLENNDNGIITAEYDLLMKALIVYRFISKST</sequence>
<dbReference type="RefSeq" id="WP_035342256.1">
    <property type="nucleotide sequence ID" value="NZ_BAUU01000008.1"/>
</dbReference>
<dbReference type="EC" id="6.3.5.4" evidence="3"/>
<comment type="catalytic activity">
    <reaction evidence="7">
        <text>L-aspartate + L-glutamine + ATP + H2O = L-asparagine + L-glutamate + AMP + diphosphate + H(+)</text>
        <dbReference type="Rhea" id="RHEA:12228"/>
        <dbReference type="ChEBI" id="CHEBI:15377"/>
        <dbReference type="ChEBI" id="CHEBI:15378"/>
        <dbReference type="ChEBI" id="CHEBI:29985"/>
        <dbReference type="ChEBI" id="CHEBI:29991"/>
        <dbReference type="ChEBI" id="CHEBI:30616"/>
        <dbReference type="ChEBI" id="CHEBI:33019"/>
        <dbReference type="ChEBI" id="CHEBI:58048"/>
        <dbReference type="ChEBI" id="CHEBI:58359"/>
        <dbReference type="ChEBI" id="CHEBI:456215"/>
        <dbReference type="EC" id="6.3.5.4"/>
    </reaction>
</comment>
<evidence type="ECO:0000256" key="6">
    <source>
        <dbReference type="ARBA" id="ARBA00022888"/>
    </source>
</evidence>
<evidence type="ECO:0000256" key="7">
    <source>
        <dbReference type="ARBA" id="ARBA00048741"/>
    </source>
</evidence>
<dbReference type="STRING" id="1236971.JCM9152_1431"/>
<dbReference type="PROSITE" id="PS51278">
    <property type="entry name" value="GATASE_TYPE_2"/>
    <property type="match status" value="1"/>
</dbReference>
<proteinExistence type="inferred from homology"/>
<name>W4QDA1_9BACI</name>
<dbReference type="AlphaFoldDB" id="W4QDA1"/>
<feature type="domain" description="Glutamine amidotransferase type-2" evidence="9">
    <location>
        <begin position="1"/>
        <end position="216"/>
    </location>
</feature>
<dbReference type="EMBL" id="BAUU01000008">
    <property type="protein sequence ID" value="GAE30036.1"/>
    <property type="molecule type" value="Genomic_DNA"/>
</dbReference>
<dbReference type="InterPro" id="IPR006426">
    <property type="entry name" value="Asn_synth_AEB"/>
</dbReference>
<dbReference type="InterPro" id="IPR051786">
    <property type="entry name" value="ASN_synthetase/amidase"/>
</dbReference>
<dbReference type="Pfam" id="PF00733">
    <property type="entry name" value="Asn_synthase"/>
    <property type="match status" value="1"/>
</dbReference>
<accession>W4QDA1</accession>
<dbReference type="PANTHER" id="PTHR43284">
    <property type="entry name" value="ASPARAGINE SYNTHETASE (GLUTAMINE-HYDROLYZING)"/>
    <property type="match status" value="1"/>
</dbReference>
<dbReference type="PIRSF" id="PIRSF001589">
    <property type="entry name" value="Asn_synthetase_glu-h"/>
    <property type="match status" value="1"/>
</dbReference>
<evidence type="ECO:0000313" key="10">
    <source>
        <dbReference type="EMBL" id="GAE30036.1"/>
    </source>
</evidence>
<evidence type="ECO:0000256" key="5">
    <source>
        <dbReference type="ARBA" id="ARBA00022840"/>
    </source>
</evidence>
<dbReference type="SUPFAM" id="SSF52402">
    <property type="entry name" value="Adenine nucleotide alpha hydrolases-like"/>
    <property type="match status" value="1"/>
</dbReference>
<dbReference type="SUPFAM" id="SSF56235">
    <property type="entry name" value="N-terminal nucleophile aminohydrolases (Ntn hydrolases)"/>
    <property type="match status" value="1"/>
</dbReference>
<dbReference type="PANTHER" id="PTHR43284:SF1">
    <property type="entry name" value="ASPARAGINE SYNTHETASE"/>
    <property type="match status" value="1"/>
</dbReference>
<dbReference type="GO" id="GO:0005524">
    <property type="term" value="F:ATP binding"/>
    <property type="evidence" value="ECO:0007669"/>
    <property type="project" value="UniProtKB-KW"/>
</dbReference>
<evidence type="ECO:0000313" key="11">
    <source>
        <dbReference type="Proteomes" id="UP000018895"/>
    </source>
</evidence>
<comment type="similarity">
    <text evidence="2">Belongs to the asparagine synthetase family.</text>
</comment>
<dbReference type="GO" id="GO:0004066">
    <property type="term" value="F:asparagine synthase (glutamine-hydrolyzing) activity"/>
    <property type="evidence" value="ECO:0007669"/>
    <property type="project" value="UniProtKB-EC"/>
</dbReference>
<dbReference type="InterPro" id="IPR029055">
    <property type="entry name" value="Ntn_hydrolases_N"/>
</dbReference>
<keyword evidence="5 8" id="KW-0067">ATP-binding</keyword>
<evidence type="ECO:0000256" key="3">
    <source>
        <dbReference type="ARBA" id="ARBA00012737"/>
    </source>
</evidence>
<gene>
    <name evidence="10" type="ORF">JCM9152_1431</name>
</gene>
<dbReference type="Gene3D" id="3.60.20.10">
    <property type="entry name" value="Glutamine Phosphoribosylpyrophosphate, subunit 1, domain 1"/>
    <property type="match status" value="1"/>
</dbReference>
<dbReference type="OrthoDB" id="9763290at2"/>
<dbReference type="GO" id="GO:0006529">
    <property type="term" value="P:asparagine biosynthetic process"/>
    <property type="evidence" value="ECO:0007669"/>
    <property type="project" value="UniProtKB-KW"/>
</dbReference>
<dbReference type="Pfam" id="PF13537">
    <property type="entry name" value="GATase_7"/>
    <property type="match status" value="1"/>
</dbReference>
<keyword evidence="6" id="KW-0061">Asparagine biosynthesis</keyword>
<dbReference type="Gene3D" id="3.40.50.620">
    <property type="entry name" value="HUPs"/>
    <property type="match status" value="1"/>
</dbReference>
<comment type="pathway">
    <text evidence="1">Amino-acid biosynthesis; L-asparagine biosynthesis; L-asparagine from L-aspartate (L-Gln route): step 1/1.</text>
</comment>
<keyword evidence="4 8" id="KW-0547">Nucleotide-binding</keyword>
<evidence type="ECO:0000256" key="2">
    <source>
        <dbReference type="ARBA" id="ARBA00005752"/>
    </source>
</evidence>
<protein>
    <recommendedName>
        <fullName evidence="3">asparagine synthase (glutamine-hydrolyzing)</fullName>
        <ecNumber evidence="3">6.3.5.4</ecNumber>
    </recommendedName>
</protein>
<feature type="binding site" evidence="8">
    <location>
        <position position="99"/>
    </location>
    <ligand>
        <name>L-glutamine</name>
        <dbReference type="ChEBI" id="CHEBI:58359"/>
    </ligand>
</feature>
<dbReference type="InterPro" id="IPR017932">
    <property type="entry name" value="GATase_2_dom"/>
</dbReference>
<evidence type="ECO:0000256" key="8">
    <source>
        <dbReference type="PIRSR" id="PIRSR001589-2"/>
    </source>
</evidence>
<dbReference type="Proteomes" id="UP000018895">
    <property type="component" value="Unassembled WGS sequence"/>
</dbReference>
<organism evidence="10 11">
    <name type="scientific">Halalkalibacter hemicellulosilyticusJCM 9152</name>
    <dbReference type="NCBI Taxonomy" id="1236971"/>
    <lineage>
        <taxon>Bacteria</taxon>
        <taxon>Bacillati</taxon>
        <taxon>Bacillota</taxon>
        <taxon>Bacilli</taxon>
        <taxon>Bacillales</taxon>
        <taxon>Bacillaceae</taxon>
        <taxon>Halalkalibacter</taxon>
    </lineage>
</organism>
<reference evidence="10" key="1">
    <citation type="journal article" date="2014" name="Genome Announc.">
        <title>Draft Genome Sequences of Three Alkaliphilic Bacillus Strains, Bacillus wakoensis JCM 9140T, Bacillus akibai JCM 9157T, and Bacillus hemicellulosilyticus JCM 9152T.</title>
        <authorList>
            <person name="Yuki M."/>
            <person name="Oshima K."/>
            <person name="Suda W."/>
            <person name="Oshida Y."/>
            <person name="Kitamura K."/>
            <person name="Iida T."/>
            <person name="Hattori M."/>
            <person name="Ohkuma M."/>
        </authorList>
    </citation>
    <scope>NUCLEOTIDE SEQUENCE [LARGE SCALE GENOMIC DNA]</scope>
    <source>
        <strain evidence="10">JCM 9152</strain>
    </source>
</reference>
<evidence type="ECO:0000256" key="4">
    <source>
        <dbReference type="ARBA" id="ARBA00022741"/>
    </source>
</evidence>
<comment type="caution">
    <text evidence="10">The sequence shown here is derived from an EMBL/GenBank/DDBJ whole genome shotgun (WGS) entry which is preliminary data.</text>
</comment>
<evidence type="ECO:0000259" key="9">
    <source>
        <dbReference type="PROSITE" id="PS51278"/>
    </source>
</evidence>